<dbReference type="EMBL" id="JAVRIA010000002">
    <property type="protein sequence ID" value="MDT0558257.1"/>
    <property type="molecule type" value="Genomic_DNA"/>
</dbReference>
<dbReference type="Pfam" id="PF19578">
    <property type="entry name" value="DUF6090"/>
    <property type="match status" value="1"/>
</dbReference>
<keyword evidence="1" id="KW-1133">Transmembrane helix</keyword>
<keyword evidence="1" id="KW-0812">Transmembrane</keyword>
<comment type="caution">
    <text evidence="2">The sequence shown here is derived from an EMBL/GenBank/DDBJ whole genome shotgun (WGS) entry which is preliminary data.</text>
</comment>
<dbReference type="Proteomes" id="UP001259492">
    <property type="component" value="Unassembled WGS sequence"/>
</dbReference>
<proteinExistence type="predicted"/>
<reference evidence="2 3" key="1">
    <citation type="submission" date="2023-09" db="EMBL/GenBank/DDBJ databases">
        <authorList>
            <person name="Rey-Velasco X."/>
        </authorList>
    </citation>
    <scope>NUCLEOTIDE SEQUENCE [LARGE SCALE GENOMIC DNA]</scope>
    <source>
        <strain evidence="2 3">W332</strain>
    </source>
</reference>
<evidence type="ECO:0000256" key="1">
    <source>
        <dbReference type="SAM" id="Phobius"/>
    </source>
</evidence>
<name>A0ABU2YKB7_9FLAO</name>
<keyword evidence="3" id="KW-1185">Reference proteome</keyword>
<gene>
    <name evidence="2" type="ORF">RM697_06350</name>
</gene>
<evidence type="ECO:0000313" key="2">
    <source>
        <dbReference type="EMBL" id="MDT0558257.1"/>
    </source>
</evidence>
<evidence type="ECO:0000313" key="3">
    <source>
        <dbReference type="Proteomes" id="UP001259492"/>
    </source>
</evidence>
<dbReference type="InterPro" id="IPR045749">
    <property type="entry name" value="DUF6090"/>
</dbReference>
<accession>A0ABU2YKB7</accession>
<keyword evidence="1" id="KW-0472">Membrane</keyword>
<sequence>MIKFFRHIRQQLVMENKTGRYFKYAIGEIILVVIGILIALSINNWNTNRLVKANEVNSLKQLNIDLKENYKELTDIYNYIDNSNNCGKKLLNHLEHNTTITDSLRYWVERFSGGNIFNNANTTYKNLENSSQNIISNDSLRLRITLMYEYDFANVHKREQMVYQEYFPIYKKELLENFKTGPIVDQWLEHQTLEINTPKDIEDLRENDTFKNAFVQLYNFRLLRLNWLNETIPTLEKLITDIDKEIKSKD</sequence>
<organism evidence="2 3">
    <name type="scientific">Microcosmobacter mediterraneus</name>
    <dbReference type="NCBI Taxonomy" id="3075607"/>
    <lineage>
        <taxon>Bacteria</taxon>
        <taxon>Pseudomonadati</taxon>
        <taxon>Bacteroidota</taxon>
        <taxon>Flavobacteriia</taxon>
        <taxon>Flavobacteriales</taxon>
        <taxon>Flavobacteriaceae</taxon>
        <taxon>Microcosmobacter</taxon>
    </lineage>
</organism>
<dbReference type="RefSeq" id="WP_311427023.1">
    <property type="nucleotide sequence ID" value="NZ_JAVRIA010000002.1"/>
</dbReference>
<feature type="transmembrane region" description="Helical" evidence="1">
    <location>
        <begin position="21"/>
        <end position="42"/>
    </location>
</feature>
<protein>
    <submittedName>
        <fullName evidence="2">DUF6090 family protein</fullName>
    </submittedName>
</protein>